<dbReference type="Proteomes" id="UP000198531">
    <property type="component" value="Unassembled WGS sequence"/>
</dbReference>
<feature type="domain" description="Metalloprotease TldD/E N-terminal" evidence="5">
    <location>
        <begin position="36"/>
        <end position="90"/>
    </location>
</feature>
<dbReference type="STRING" id="553469.SAMN04487947_4183"/>
<keyword evidence="2" id="KW-0645">Protease</keyword>
<accession>A0A1I6J9K8</accession>
<evidence type="ECO:0000256" key="1">
    <source>
        <dbReference type="ARBA" id="ARBA00005836"/>
    </source>
</evidence>
<dbReference type="SUPFAM" id="SSF111283">
    <property type="entry name" value="Putative modulator of DNA gyrase, PmbA/TldD"/>
    <property type="match status" value="1"/>
</dbReference>
<dbReference type="GO" id="GO:0008237">
    <property type="term" value="F:metallopeptidase activity"/>
    <property type="evidence" value="ECO:0007669"/>
    <property type="project" value="UniProtKB-KW"/>
</dbReference>
<comment type="similarity">
    <text evidence="1">Belongs to the peptidase U62 family.</text>
</comment>
<dbReference type="GO" id="GO:0006508">
    <property type="term" value="P:proteolysis"/>
    <property type="evidence" value="ECO:0007669"/>
    <property type="project" value="UniProtKB-KW"/>
</dbReference>
<evidence type="ECO:0000259" key="5">
    <source>
        <dbReference type="Pfam" id="PF01523"/>
    </source>
</evidence>
<dbReference type="PANTHER" id="PTHR30624:SF4">
    <property type="entry name" value="METALLOPROTEASE TLDD"/>
    <property type="match status" value="1"/>
</dbReference>
<dbReference type="InterPro" id="IPR045569">
    <property type="entry name" value="Metalloprtase-TldD/E_C"/>
</dbReference>
<evidence type="ECO:0000256" key="4">
    <source>
        <dbReference type="ARBA" id="ARBA00023049"/>
    </source>
</evidence>
<name>A0A1I6J9K8_9EURY</name>
<proteinExistence type="inferred from homology"/>
<dbReference type="InterPro" id="IPR002510">
    <property type="entry name" value="Metalloprtase-TldD/E_N"/>
</dbReference>
<dbReference type="OrthoDB" id="98233at2157"/>
<dbReference type="InterPro" id="IPR035068">
    <property type="entry name" value="TldD/PmbA_N"/>
</dbReference>
<evidence type="ECO:0000256" key="2">
    <source>
        <dbReference type="ARBA" id="ARBA00022670"/>
    </source>
</evidence>
<dbReference type="InterPro" id="IPR036059">
    <property type="entry name" value="TldD/PmbA_sf"/>
</dbReference>
<evidence type="ECO:0000313" key="8">
    <source>
        <dbReference type="Proteomes" id="UP000198531"/>
    </source>
</evidence>
<dbReference type="Pfam" id="PF01523">
    <property type="entry name" value="PmbA_TldD_1st"/>
    <property type="match status" value="1"/>
</dbReference>
<dbReference type="AlphaFoldDB" id="A0A1I6J9K8"/>
<sequence>MTEEREDVVDAMDWLLERFETDDAVAYAEVGGVYKEKTDAVVTHEGPRETVAFTETGVWLRVFADGAADYRYTTDLDEESLEDEAERAIRSGQVLAQDEPARFDAQTAHRAVHDGWATEPIDAVGLDDKVAAVEDGLAAADDLDLRRIWVNYADAHIEEWIGTTTGSTVRTTLDRANVTCSLDLEDGPTVRRHDGSTEGAAFLDDLPELFGEAAADARALSDAPDADAPTGETVVALSPRAAGQLFHFVSHYLEADTIYMGMSPYSLGDRIGPDALSMEDTVHAGSWGARAYDAEARPSTPTRLVSDGRITTLLHNTASAADSDAFPAGNAVPSLGHGQPPRIHARHLDVEPGDATRAAVREEADVYVERFGNPWFRDEFERVQRSGVFPASVLYAKDIDEKTEERPDCGSAEFPVEEAYRLDDGERAGRVEGLALDYEPEVLQTMSALSAARRTVTGVCEKHKSQLPFAVTAPAVRLRAPLKEQA</sequence>
<dbReference type="InterPro" id="IPR051463">
    <property type="entry name" value="Peptidase_U62_metallo"/>
</dbReference>
<dbReference type="Pfam" id="PF19289">
    <property type="entry name" value="PmbA_TldD_3rd"/>
    <property type="match status" value="1"/>
</dbReference>
<dbReference type="PANTHER" id="PTHR30624">
    <property type="entry name" value="UNCHARACTERIZED PROTEIN TLDD AND PMBA"/>
    <property type="match status" value="1"/>
</dbReference>
<organism evidence="7 8">
    <name type="scientific">Halogeometricum rufum</name>
    <dbReference type="NCBI Taxonomy" id="553469"/>
    <lineage>
        <taxon>Archaea</taxon>
        <taxon>Methanobacteriati</taxon>
        <taxon>Methanobacteriota</taxon>
        <taxon>Stenosarchaea group</taxon>
        <taxon>Halobacteria</taxon>
        <taxon>Halobacteriales</taxon>
        <taxon>Haloferacaceae</taxon>
        <taxon>Halogeometricum</taxon>
    </lineage>
</organism>
<evidence type="ECO:0000256" key="3">
    <source>
        <dbReference type="ARBA" id="ARBA00022801"/>
    </source>
</evidence>
<keyword evidence="3" id="KW-0378">Hydrolase</keyword>
<dbReference type="EMBL" id="FOYT01000007">
    <property type="protein sequence ID" value="SFR75608.1"/>
    <property type="molecule type" value="Genomic_DNA"/>
</dbReference>
<keyword evidence="4" id="KW-0482">Metalloprotease</keyword>
<dbReference type="Gene3D" id="3.30.2290.10">
    <property type="entry name" value="PmbA/TldD superfamily"/>
    <property type="match status" value="1"/>
</dbReference>
<keyword evidence="8" id="KW-1185">Reference proteome</keyword>
<dbReference type="RefSeq" id="WP_089811347.1">
    <property type="nucleotide sequence ID" value="NZ_FOYT01000007.1"/>
</dbReference>
<reference evidence="8" key="1">
    <citation type="submission" date="2016-10" db="EMBL/GenBank/DDBJ databases">
        <authorList>
            <person name="Varghese N."/>
            <person name="Submissions S."/>
        </authorList>
    </citation>
    <scope>NUCLEOTIDE SEQUENCE [LARGE SCALE GENOMIC DNA]</scope>
    <source>
        <strain evidence="8">CGMCC 1.7736</strain>
    </source>
</reference>
<protein>
    <submittedName>
        <fullName evidence="7">TldD protein</fullName>
    </submittedName>
</protein>
<gene>
    <name evidence="7" type="ORF">SAMN04487947_4183</name>
</gene>
<evidence type="ECO:0000259" key="6">
    <source>
        <dbReference type="Pfam" id="PF19289"/>
    </source>
</evidence>
<dbReference type="GO" id="GO:0005829">
    <property type="term" value="C:cytosol"/>
    <property type="evidence" value="ECO:0007669"/>
    <property type="project" value="TreeGrafter"/>
</dbReference>
<feature type="domain" description="Metalloprotease TldD/E C-terminal" evidence="6">
    <location>
        <begin position="230"/>
        <end position="370"/>
    </location>
</feature>
<evidence type="ECO:0000313" key="7">
    <source>
        <dbReference type="EMBL" id="SFR75608.1"/>
    </source>
</evidence>